<comment type="caution">
    <text evidence="1">The sequence shown here is derived from an EMBL/GenBank/DDBJ whole genome shotgun (WGS) entry which is preliminary data.</text>
</comment>
<keyword evidence="2" id="KW-1185">Reference proteome</keyword>
<evidence type="ECO:0000313" key="2">
    <source>
        <dbReference type="Proteomes" id="UP001164539"/>
    </source>
</evidence>
<proteinExistence type="predicted"/>
<organism evidence="1 2">
    <name type="scientific">Melia azedarach</name>
    <name type="common">Chinaberry tree</name>
    <dbReference type="NCBI Taxonomy" id="155640"/>
    <lineage>
        <taxon>Eukaryota</taxon>
        <taxon>Viridiplantae</taxon>
        <taxon>Streptophyta</taxon>
        <taxon>Embryophyta</taxon>
        <taxon>Tracheophyta</taxon>
        <taxon>Spermatophyta</taxon>
        <taxon>Magnoliopsida</taxon>
        <taxon>eudicotyledons</taxon>
        <taxon>Gunneridae</taxon>
        <taxon>Pentapetalae</taxon>
        <taxon>rosids</taxon>
        <taxon>malvids</taxon>
        <taxon>Sapindales</taxon>
        <taxon>Meliaceae</taxon>
        <taxon>Melia</taxon>
    </lineage>
</organism>
<evidence type="ECO:0000313" key="1">
    <source>
        <dbReference type="EMBL" id="KAJ4706607.1"/>
    </source>
</evidence>
<dbReference type="Proteomes" id="UP001164539">
    <property type="component" value="Chromosome 11"/>
</dbReference>
<name>A0ACC1X5K2_MELAZ</name>
<dbReference type="EMBL" id="CM051404">
    <property type="protein sequence ID" value="KAJ4706607.1"/>
    <property type="molecule type" value="Genomic_DNA"/>
</dbReference>
<gene>
    <name evidence="1" type="ORF">OWV82_020237</name>
</gene>
<reference evidence="1 2" key="1">
    <citation type="journal article" date="2023" name="Science">
        <title>Complex scaffold remodeling in plant triterpene biosynthesis.</title>
        <authorList>
            <person name="De La Pena R."/>
            <person name="Hodgson H."/>
            <person name="Liu J.C."/>
            <person name="Stephenson M.J."/>
            <person name="Martin A.C."/>
            <person name="Owen C."/>
            <person name="Harkess A."/>
            <person name="Leebens-Mack J."/>
            <person name="Jimenez L.E."/>
            <person name="Osbourn A."/>
            <person name="Sattely E.S."/>
        </authorList>
    </citation>
    <scope>NUCLEOTIDE SEQUENCE [LARGE SCALE GENOMIC DNA]</scope>
    <source>
        <strain evidence="2">cv. JPN11</strain>
        <tissue evidence="1">Leaf</tissue>
    </source>
</reference>
<protein>
    <submittedName>
        <fullName evidence="1">Kinase-like protein</fullName>
    </submittedName>
</protein>
<sequence length="359" mass="40786">MRHIHLLKLVLGLTSAAFFIILILIFLFYRKRAAEHDQSDLENNKVKNGEEEIEREDLVTFQGGEDLTICDILDAPGEVIGKSNYGTLYKAFLQRSSTVRLLRFLRPVCTTRDKEFGHLIELLGCIRHPNLAPLLGFYAGPRGEKLLVHPFYKRGNLTQFIRGASVEAHKWNIIYRISIGIAEGLDYLYTGLHRPIIHGNLKSKNILLDRNYQPCISDFGLHLLLNPTAGQEMLEASASQGYKAPELIKMKDASEETDIYSLGVIFLELLSGKEPINENPTPDEDFHLPNFMRNAVLDKRITDLYHPDMLLSCNSNHENPVTEECILKFFQLAMACCSPSPSLRPNIRQVLRKLEEIGK</sequence>
<accession>A0ACC1X5K2</accession>